<comment type="caution">
    <text evidence="1">The sequence shown here is derived from an EMBL/GenBank/DDBJ whole genome shotgun (WGS) entry which is preliminary data.</text>
</comment>
<name>A0ABN7UL98_GIGMA</name>
<organism evidence="1 2">
    <name type="scientific">Gigaspora margarita</name>
    <dbReference type="NCBI Taxonomy" id="4874"/>
    <lineage>
        <taxon>Eukaryota</taxon>
        <taxon>Fungi</taxon>
        <taxon>Fungi incertae sedis</taxon>
        <taxon>Mucoromycota</taxon>
        <taxon>Glomeromycotina</taxon>
        <taxon>Glomeromycetes</taxon>
        <taxon>Diversisporales</taxon>
        <taxon>Gigasporaceae</taxon>
        <taxon>Gigaspora</taxon>
    </lineage>
</organism>
<proteinExistence type="predicted"/>
<sequence length="44" mass="5137">MESYKTITTSSINYNNGSKEIKNEAQTKQFNTNFEEYEKDILAI</sequence>
<reference evidence="1 2" key="1">
    <citation type="submission" date="2021-06" db="EMBL/GenBank/DDBJ databases">
        <authorList>
            <person name="Kallberg Y."/>
            <person name="Tangrot J."/>
            <person name="Rosling A."/>
        </authorList>
    </citation>
    <scope>NUCLEOTIDE SEQUENCE [LARGE SCALE GENOMIC DNA]</scope>
    <source>
        <strain evidence="1 2">120-4 pot B 10/14</strain>
    </source>
</reference>
<evidence type="ECO:0000313" key="2">
    <source>
        <dbReference type="Proteomes" id="UP000789901"/>
    </source>
</evidence>
<keyword evidence="2" id="KW-1185">Reference proteome</keyword>
<evidence type="ECO:0000313" key="1">
    <source>
        <dbReference type="EMBL" id="CAG8603345.1"/>
    </source>
</evidence>
<dbReference type="EMBL" id="CAJVQB010003278">
    <property type="protein sequence ID" value="CAG8603345.1"/>
    <property type="molecule type" value="Genomic_DNA"/>
</dbReference>
<protein>
    <submittedName>
        <fullName evidence="1">22566_t:CDS:1</fullName>
    </submittedName>
</protein>
<accession>A0ABN7UL98</accession>
<gene>
    <name evidence="1" type="ORF">GMARGA_LOCUS6995</name>
</gene>
<dbReference type="Proteomes" id="UP000789901">
    <property type="component" value="Unassembled WGS sequence"/>
</dbReference>